<evidence type="ECO:0000313" key="3">
    <source>
        <dbReference type="EMBL" id="KAG1302086.1"/>
    </source>
</evidence>
<proteinExistence type="predicted"/>
<dbReference type="EMBL" id="JAANQT010002639">
    <property type="protein sequence ID" value="KAG1302086.1"/>
    <property type="molecule type" value="Genomic_DNA"/>
</dbReference>
<dbReference type="AlphaFoldDB" id="A0A9P6X028"/>
<sequence>MFLFDGNENSSKPYRHPSKPKRNKAKDAEAKAAAKAKKAQQDDMESLQITFYEIESWIEKTSPVLAKMTKELDRVSKHFDKGKKKKEETTTSSPIDLSSMQWTLSFQPNNSMRLETNIKSVEQLIDALQKIKLMTESDTTPTKEETDDADTTFSSSASLSSSSTAILDPPIEYWNQALWRRPGICLEQYKDCTLELSKLTEEVPPDMLSFVCQSYWDCLFPKFSADWSTFWDRSGDPQRNQVCIDSGLAMVFAHIIRHNKPACPNAQKISFYYYDRARQALLDYFDSPDEATIEALLNLAMYCTLHKQYSTTRIYLELAYRMIVQLGYHRQSQLPTCRTMQKKYIKLFLVLYYHDMALSTYSAGSLLIDDDAHDIDFYQMLDDPMRSDEKSVIKDTFYVHLMELMKIHKRIQQMTREYQNQHLQHHYSGTLPPRWIKKIQILEVALATWLDRVPVEYRMTREPTTESERMKQQSALLLMLHYQMQWIALHKAFLSPHHIPIKTESDTYSTHRSYAICSDAANRIVVMAEIVTENFNWCVCQLFLSCVYQASTIFCKSILTRDHKMKYSKGMIRRIISILAARRVNYGGFPDDLTACLSEFLEENESKEISDIQTLDQMLPDDYVQTVVYDDSYYNSPNMHVQCMNQQIK</sequence>
<dbReference type="GO" id="GO:0003700">
    <property type="term" value="F:DNA-binding transcription factor activity"/>
    <property type="evidence" value="ECO:0007669"/>
    <property type="project" value="InterPro"/>
</dbReference>
<evidence type="ECO:0008006" key="5">
    <source>
        <dbReference type="Google" id="ProtNLM"/>
    </source>
</evidence>
<dbReference type="PANTHER" id="PTHR46910:SF1">
    <property type="entry name" value="MISCELLANEOUS ZN(II)2CYS6 TRANSCRIPTION FACTOR (EUROFUNG)-RELATED"/>
    <property type="match status" value="1"/>
</dbReference>
<dbReference type="Proteomes" id="UP000716291">
    <property type="component" value="Unassembled WGS sequence"/>
</dbReference>
<evidence type="ECO:0000256" key="1">
    <source>
        <dbReference type="ARBA" id="ARBA00023242"/>
    </source>
</evidence>
<reference evidence="3" key="1">
    <citation type="journal article" date="2020" name="Microb. Genom.">
        <title>Genetic diversity of clinical and environmental Mucorales isolates obtained from an investigation of mucormycosis cases among solid organ transplant recipients.</title>
        <authorList>
            <person name="Nguyen M.H."/>
            <person name="Kaul D."/>
            <person name="Muto C."/>
            <person name="Cheng S.J."/>
            <person name="Richter R.A."/>
            <person name="Bruno V.M."/>
            <person name="Liu G."/>
            <person name="Beyhan S."/>
            <person name="Sundermann A.J."/>
            <person name="Mounaud S."/>
            <person name="Pasculle A.W."/>
            <person name="Nierman W.C."/>
            <person name="Driscoll E."/>
            <person name="Cumbie R."/>
            <person name="Clancy C.J."/>
            <person name="Dupont C.L."/>
        </authorList>
    </citation>
    <scope>NUCLEOTIDE SEQUENCE</scope>
    <source>
        <strain evidence="3">GL11</strain>
    </source>
</reference>
<organism evidence="3 4">
    <name type="scientific">Rhizopus oryzae</name>
    <name type="common">Mucormycosis agent</name>
    <name type="synonym">Rhizopus arrhizus var. delemar</name>
    <dbReference type="NCBI Taxonomy" id="64495"/>
    <lineage>
        <taxon>Eukaryota</taxon>
        <taxon>Fungi</taxon>
        <taxon>Fungi incertae sedis</taxon>
        <taxon>Mucoromycota</taxon>
        <taxon>Mucoromycotina</taxon>
        <taxon>Mucoromycetes</taxon>
        <taxon>Mucorales</taxon>
        <taxon>Mucorineae</taxon>
        <taxon>Rhizopodaceae</taxon>
        <taxon>Rhizopus</taxon>
    </lineage>
</organism>
<name>A0A9P6X028_RHIOR</name>
<dbReference type="InterPro" id="IPR050987">
    <property type="entry name" value="AtrR-like"/>
</dbReference>
<evidence type="ECO:0000256" key="2">
    <source>
        <dbReference type="SAM" id="MobiDB-lite"/>
    </source>
</evidence>
<feature type="region of interest" description="Disordered" evidence="2">
    <location>
        <begin position="136"/>
        <end position="156"/>
    </location>
</feature>
<accession>A0A9P6X028</accession>
<feature type="compositionally biased region" description="Basic residues" evidence="2">
    <location>
        <begin position="13"/>
        <end position="24"/>
    </location>
</feature>
<keyword evidence="1" id="KW-0539">Nucleus</keyword>
<feature type="region of interest" description="Disordered" evidence="2">
    <location>
        <begin position="1"/>
        <end position="40"/>
    </location>
</feature>
<gene>
    <name evidence="3" type="ORF">G6F64_011232</name>
</gene>
<comment type="caution">
    <text evidence="3">The sequence shown here is derived from an EMBL/GenBank/DDBJ whole genome shotgun (WGS) entry which is preliminary data.</text>
</comment>
<protein>
    <recommendedName>
        <fullName evidence="5">Transcription factor domain-containing protein</fullName>
    </recommendedName>
</protein>
<dbReference type="CDD" id="cd12148">
    <property type="entry name" value="fungal_TF_MHR"/>
    <property type="match status" value="1"/>
</dbReference>
<keyword evidence="4" id="KW-1185">Reference proteome</keyword>
<evidence type="ECO:0000313" key="4">
    <source>
        <dbReference type="Proteomes" id="UP000716291"/>
    </source>
</evidence>
<dbReference type="PANTHER" id="PTHR46910">
    <property type="entry name" value="TRANSCRIPTION FACTOR PDR1"/>
    <property type="match status" value="1"/>
</dbReference>